<proteinExistence type="predicted"/>
<organism evidence="2 3">
    <name type="scientific">Morella rubra</name>
    <name type="common">Chinese bayberry</name>
    <dbReference type="NCBI Taxonomy" id="262757"/>
    <lineage>
        <taxon>Eukaryota</taxon>
        <taxon>Viridiplantae</taxon>
        <taxon>Streptophyta</taxon>
        <taxon>Embryophyta</taxon>
        <taxon>Tracheophyta</taxon>
        <taxon>Spermatophyta</taxon>
        <taxon>Magnoliopsida</taxon>
        <taxon>eudicotyledons</taxon>
        <taxon>Gunneridae</taxon>
        <taxon>Pentapetalae</taxon>
        <taxon>rosids</taxon>
        <taxon>fabids</taxon>
        <taxon>Fagales</taxon>
        <taxon>Myricaceae</taxon>
        <taxon>Morella</taxon>
    </lineage>
</organism>
<accession>A0A6A1W8C8</accession>
<protein>
    <submittedName>
        <fullName evidence="2">Uncharacterized protein</fullName>
    </submittedName>
</protein>
<dbReference type="Proteomes" id="UP000516437">
    <property type="component" value="Chromosome 3"/>
</dbReference>
<dbReference type="EMBL" id="RXIC02000021">
    <property type="protein sequence ID" value="KAB1219948.1"/>
    <property type="molecule type" value="Genomic_DNA"/>
</dbReference>
<dbReference type="AlphaFoldDB" id="A0A6A1W8C8"/>
<evidence type="ECO:0000256" key="1">
    <source>
        <dbReference type="SAM" id="MobiDB-lite"/>
    </source>
</evidence>
<reference evidence="2 3" key="1">
    <citation type="journal article" date="2019" name="Plant Biotechnol. J.">
        <title>The red bayberry genome and genetic basis of sex determination.</title>
        <authorList>
            <person name="Jia H.M."/>
            <person name="Jia H.J."/>
            <person name="Cai Q.L."/>
            <person name="Wang Y."/>
            <person name="Zhao H.B."/>
            <person name="Yang W.F."/>
            <person name="Wang G.Y."/>
            <person name="Li Y.H."/>
            <person name="Zhan D.L."/>
            <person name="Shen Y.T."/>
            <person name="Niu Q.F."/>
            <person name="Chang L."/>
            <person name="Qiu J."/>
            <person name="Zhao L."/>
            <person name="Xie H.B."/>
            <person name="Fu W.Y."/>
            <person name="Jin J."/>
            <person name="Li X.W."/>
            <person name="Jiao Y."/>
            <person name="Zhou C.C."/>
            <person name="Tu T."/>
            <person name="Chai C.Y."/>
            <person name="Gao J.L."/>
            <person name="Fan L.J."/>
            <person name="van de Weg E."/>
            <person name="Wang J.Y."/>
            <person name="Gao Z.S."/>
        </authorList>
    </citation>
    <scope>NUCLEOTIDE SEQUENCE [LARGE SCALE GENOMIC DNA]</scope>
    <source>
        <tissue evidence="2">Leaves</tissue>
    </source>
</reference>
<keyword evidence="3" id="KW-1185">Reference proteome</keyword>
<evidence type="ECO:0000313" key="3">
    <source>
        <dbReference type="Proteomes" id="UP000516437"/>
    </source>
</evidence>
<evidence type="ECO:0000313" key="2">
    <source>
        <dbReference type="EMBL" id="KAB1219948.1"/>
    </source>
</evidence>
<feature type="compositionally biased region" description="Polar residues" evidence="1">
    <location>
        <begin position="72"/>
        <end position="82"/>
    </location>
</feature>
<dbReference type="OrthoDB" id="1921870at2759"/>
<name>A0A6A1W8C8_9ROSI</name>
<feature type="region of interest" description="Disordered" evidence="1">
    <location>
        <begin position="53"/>
        <end position="97"/>
    </location>
</feature>
<sequence length="222" mass="24863">MAKFMKDNLVIQQMVPPMEKGQLLQESCQPWDGVADITLALATKCQTMEGGHQIPLGQNHYPQPKGAWKKSVGSSSGSNTETECGPKQDMSGPTANERRGVINKKNRAKLKIIHTSGARSFQHARMLLEKMEAIQLQHESEGKPYTEVEIFTEVLGTKVGYIHGLGRSVRSIASSSSSLSVDLSWRLKEVRLEIEEMRARQIEYEALLVKRSDTEQSMQEHQ</sequence>
<comment type="caution">
    <text evidence="2">The sequence shown here is derived from an EMBL/GenBank/DDBJ whole genome shotgun (WGS) entry which is preliminary data.</text>
</comment>
<gene>
    <name evidence="2" type="ORF">CJ030_MR3G022818</name>
</gene>